<name>A0ABV9XH61_9ACTN</name>
<evidence type="ECO:0000313" key="2">
    <source>
        <dbReference type="EMBL" id="MFC5024339.1"/>
    </source>
</evidence>
<reference evidence="3" key="1">
    <citation type="journal article" date="2019" name="Int. J. Syst. Evol. Microbiol.">
        <title>The Global Catalogue of Microorganisms (GCM) 10K type strain sequencing project: providing services to taxonomists for standard genome sequencing and annotation.</title>
        <authorList>
            <consortium name="The Broad Institute Genomics Platform"/>
            <consortium name="The Broad Institute Genome Sequencing Center for Infectious Disease"/>
            <person name="Wu L."/>
            <person name="Ma J."/>
        </authorList>
    </citation>
    <scope>NUCLEOTIDE SEQUENCE [LARGE SCALE GENOMIC DNA]</scope>
    <source>
        <strain evidence="3">CGMCC 4.1648</strain>
    </source>
</reference>
<organism evidence="2 3">
    <name type="scientific">Streptomyces coeruleoprunus</name>
    <dbReference type="NCBI Taxonomy" id="285563"/>
    <lineage>
        <taxon>Bacteria</taxon>
        <taxon>Bacillati</taxon>
        <taxon>Actinomycetota</taxon>
        <taxon>Actinomycetes</taxon>
        <taxon>Kitasatosporales</taxon>
        <taxon>Streptomycetaceae</taxon>
        <taxon>Streptomyces</taxon>
    </lineage>
</organism>
<comment type="caution">
    <text evidence="2">The sequence shown here is derived from an EMBL/GenBank/DDBJ whole genome shotgun (WGS) entry which is preliminary data.</text>
</comment>
<dbReference type="PANTHER" id="PTHR11011:SF45">
    <property type="entry name" value="FATTY ACYL-COA REDUCTASE CG8306-RELATED"/>
    <property type="match status" value="1"/>
</dbReference>
<dbReference type="InterPro" id="IPR036291">
    <property type="entry name" value="NAD(P)-bd_dom_sf"/>
</dbReference>
<dbReference type="PANTHER" id="PTHR11011">
    <property type="entry name" value="MALE STERILITY PROTEIN 2-RELATED"/>
    <property type="match status" value="1"/>
</dbReference>
<keyword evidence="3" id="KW-1185">Reference proteome</keyword>
<dbReference type="SUPFAM" id="SSF51735">
    <property type="entry name" value="NAD(P)-binding Rossmann-fold domains"/>
    <property type="match status" value="1"/>
</dbReference>
<protein>
    <submittedName>
        <fullName evidence="2">SDR family oxidoreductase</fullName>
    </submittedName>
</protein>
<sequence>MSDRLMISTDLSGQPGTAPIPHEAVAVTGATGLLGSHLLARLLRTTGTHAVALVRDDPAVATRRLHTALEATGEPLPDGWHRRVVPLRVTLHRPRLGLGDADYRALAAATTEIWHCAASVRLNAPARALEATNVDGTRAVLELAADAPRGPRVQHISTAYVAGARRHGRVAEDTLEAPDGFLTGYEETKFRAERLVRRFAEEGRGRATVFRPSVLVDHRPPAPGAPHTPATVLAAKLARLSARRDSPLARRAGFAAPGLTEVRLPGDPEAHMNVLPVQYAADAIIRIARTAGPADAPAGAPCYHIVHPRPTRVVDALEALVHHAPWLRVRLDPALTEPQGPLAELVSRVSEGVAAYVRLRRTYDRTRAAAALAGLPDPAVLDARYLRACFTPPAVPYRA</sequence>
<dbReference type="Proteomes" id="UP001595829">
    <property type="component" value="Unassembled WGS sequence"/>
</dbReference>
<proteinExistence type="predicted"/>
<accession>A0ABV9XH61</accession>
<dbReference type="Pfam" id="PF07993">
    <property type="entry name" value="NAD_binding_4"/>
    <property type="match status" value="1"/>
</dbReference>
<dbReference type="Gene3D" id="3.40.50.720">
    <property type="entry name" value="NAD(P)-binding Rossmann-like Domain"/>
    <property type="match status" value="1"/>
</dbReference>
<gene>
    <name evidence="2" type="ORF">ACFPM3_19615</name>
</gene>
<evidence type="ECO:0000313" key="3">
    <source>
        <dbReference type="Proteomes" id="UP001595829"/>
    </source>
</evidence>
<dbReference type="InterPro" id="IPR013120">
    <property type="entry name" value="FAR_NAD-bd"/>
</dbReference>
<evidence type="ECO:0000259" key="1">
    <source>
        <dbReference type="Pfam" id="PF07993"/>
    </source>
</evidence>
<feature type="domain" description="Thioester reductase (TE)" evidence="1">
    <location>
        <begin position="27"/>
        <end position="230"/>
    </location>
</feature>
<dbReference type="RefSeq" id="WP_345686489.1">
    <property type="nucleotide sequence ID" value="NZ_BAABIT010000001.1"/>
</dbReference>
<dbReference type="InterPro" id="IPR026055">
    <property type="entry name" value="FAR"/>
</dbReference>
<dbReference type="EMBL" id="JBHSJD010000014">
    <property type="protein sequence ID" value="MFC5024339.1"/>
    <property type="molecule type" value="Genomic_DNA"/>
</dbReference>